<dbReference type="AlphaFoldDB" id="A0A0D2DE83"/>
<accession>A0A0D2DE83</accession>
<reference evidence="2 3" key="1">
    <citation type="submission" date="2015-01" db="EMBL/GenBank/DDBJ databases">
        <title>The Genome Sequence of Cladophialophora immunda CBS83496.</title>
        <authorList>
            <consortium name="The Broad Institute Genomics Platform"/>
            <person name="Cuomo C."/>
            <person name="de Hoog S."/>
            <person name="Gorbushina A."/>
            <person name="Stielow B."/>
            <person name="Teixiera M."/>
            <person name="Abouelleil A."/>
            <person name="Chapman S.B."/>
            <person name="Priest M."/>
            <person name="Young S.K."/>
            <person name="Wortman J."/>
            <person name="Nusbaum C."/>
            <person name="Birren B."/>
        </authorList>
    </citation>
    <scope>NUCLEOTIDE SEQUENCE [LARGE SCALE GENOMIC DNA]</scope>
    <source>
        <strain evidence="2 3">CBS 83496</strain>
    </source>
</reference>
<organism evidence="2 3">
    <name type="scientific">Cladophialophora immunda</name>
    <dbReference type="NCBI Taxonomy" id="569365"/>
    <lineage>
        <taxon>Eukaryota</taxon>
        <taxon>Fungi</taxon>
        <taxon>Dikarya</taxon>
        <taxon>Ascomycota</taxon>
        <taxon>Pezizomycotina</taxon>
        <taxon>Eurotiomycetes</taxon>
        <taxon>Chaetothyriomycetidae</taxon>
        <taxon>Chaetothyriales</taxon>
        <taxon>Herpotrichiellaceae</taxon>
        <taxon>Cladophialophora</taxon>
    </lineage>
</organism>
<feature type="signal peptide" evidence="1">
    <location>
        <begin position="1"/>
        <end position="29"/>
    </location>
</feature>
<keyword evidence="1" id="KW-0732">Signal</keyword>
<sequence length="151" mass="16867">MTTKLSVSHFTRLLARTAVLQVLISTATPFDIANISNTSSNNCVWEFSPAICGEAVSYQELVYPTTTECMPLAIGMKNVWTNECSDWFGKIHCGITILYLTQWNRAGACTMWIQPDCTGEWSLRIDDPANTHLGTCFSEYYYIMAVSCEPA</sequence>
<gene>
    <name evidence="2" type="ORF">PV07_00787</name>
</gene>
<dbReference type="RefSeq" id="XP_016254195.1">
    <property type="nucleotide sequence ID" value="XM_016387267.1"/>
</dbReference>
<dbReference type="EMBL" id="KN847040">
    <property type="protein sequence ID" value="KIW33979.1"/>
    <property type="molecule type" value="Genomic_DNA"/>
</dbReference>
<evidence type="ECO:0000313" key="2">
    <source>
        <dbReference type="EMBL" id="KIW33979.1"/>
    </source>
</evidence>
<name>A0A0D2DE83_9EURO</name>
<dbReference type="Proteomes" id="UP000054466">
    <property type="component" value="Unassembled WGS sequence"/>
</dbReference>
<protein>
    <submittedName>
        <fullName evidence="2">Uncharacterized protein</fullName>
    </submittedName>
</protein>
<dbReference type="HOGENOM" id="CLU_1731266_0_0_1"/>
<feature type="chain" id="PRO_5002240384" evidence="1">
    <location>
        <begin position="30"/>
        <end position="151"/>
    </location>
</feature>
<evidence type="ECO:0000313" key="3">
    <source>
        <dbReference type="Proteomes" id="UP000054466"/>
    </source>
</evidence>
<keyword evidence="3" id="KW-1185">Reference proteome</keyword>
<dbReference type="VEuPathDB" id="FungiDB:PV07_00787"/>
<evidence type="ECO:0000256" key="1">
    <source>
        <dbReference type="SAM" id="SignalP"/>
    </source>
</evidence>
<dbReference type="OrthoDB" id="4158620at2759"/>
<proteinExistence type="predicted"/>
<dbReference type="GeneID" id="27339981"/>